<accession>A0A815V865</accession>
<sequence>MSNKNYRLVWEDNFSHDGPVNSEKWEFDIGTGNNGWGNQEVQYDTDRIENARCENQRLIIEAHRENYQDQKFTSARLKSKASWTYGRLQTKAKLP</sequence>
<dbReference type="PANTHER" id="PTHR10963">
    <property type="entry name" value="GLYCOSYL HYDROLASE-RELATED"/>
    <property type="match status" value="1"/>
</dbReference>
<comment type="caution">
    <text evidence="2">The sequence shown here is derived from an EMBL/GenBank/DDBJ whole genome shotgun (WGS) entry which is preliminary data.</text>
</comment>
<feature type="non-terminal residue" evidence="2">
    <location>
        <position position="95"/>
    </location>
</feature>
<gene>
    <name evidence="2" type="ORF">JYZ213_LOCUS44888</name>
</gene>
<evidence type="ECO:0000313" key="3">
    <source>
        <dbReference type="Proteomes" id="UP000663845"/>
    </source>
</evidence>
<proteinExistence type="inferred from homology"/>
<evidence type="ECO:0000256" key="1">
    <source>
        <dbReference type="ARBA" id="ARBA00006865"/>
    </source>
</evidence>
<dbReference type="InterPro" id="IPR013320">
    <property type="entry name" value="ConA-like_dom_sf"/>
</dbReference>
<dbReference type="Gene3D" id="2.60.120.200">
    <property type="match status" value="1"/>
</dbReference>
<dbReference type="SUPFAM" id="SSF49899">
    <property type="entry name" value="Concanavalin A-like lectins/glucanases"/>
    <property type="match status" value="1"/>
</dbReference>
<dbReference type="AlphaFoldDB" id="A0A815V865"/>
<evidence type="ECO:0000313" key="2">
    <source>
        <dbReference type="EMBL" id="CAF1526678.1"/>
    </source>
</evidence>
<protein>
    <submittedName>
        <fullName evidence="2">Uncharacterized protein</fullName>
    </submittedName>
</protein>
<dbReference type="InterPro" id="IPR050546">
    <property type="entry name" value="Glycosyl_Hydrlase_16"/>
</dbReference>
<dbReference type="Proteomes" id="UP000663845">
    <property type="component" value="Unassembled WGS sequence"/>
</dbReference>
<dbReference type="PANTHER" id="PTHR10963:SF55">
    <property type="entry name" value="GLYCOSIDE HYDROLASE FAMILY 16 PROTEIN"/>
    <property type="match status" value="1"/>
</dbReference>
<organism evidence="2 3">
    <name type="scientific">Adineta steineri</name>
    <dbReference type="NCBI Taxonomy" id="433720"/>
    <lineage>
        <taxon>Eukaryota</taxon>
        <taxon>Metazoa</taxon>
        <taxon>Spiralia</taxon>
        <taxon>Gnathifera</taxon>
        <taxon>Rotifera</taxon>
        <taxon>Eurotatoria</taxon>
        <taxon>Bdelloidea</taxon>
        <taxon>Adinetida</taxon>
        <taxon>Adinetidae</taxon>
        <taxon>Adineta</taxon>
    </lineage>
</organism>
<comment type="similarity">
    <text evidence="1">Belongs to the glycosyl hydrolase 16 family.</text>
</comment>
<dbReference type="EMBL" id="CAJNOG010003164">
    <property type="protein sequence ID" value="CAF1526678.1"/>
    <property type="molecule type" value="Genomic_DNA"/>
</dbReference>
<name>A0A815V865_9BILA</name>
<reference evidence="2" key="1">
    <citation type="submission" date="2021-02" db="EMBL/GenBank/DDBJ databases">
        <authorList>
            <person name="Nowell W R."/>
        </authorList>
    </citation>
    <scope>NUCLEOTIDE SEQUENCE</scope>
</reference>